<evidence type="ECO:0000256" key="1">
    <source>
        <dbReference type="SAM" id="Coils"/>
    </source>
</evidence>
<sequence length="328" mass="37433">MTHSTLSPPNINRLGDSVIGGVVQRTRPVYNRTFAMDKTSPDRQNQTISMPCFKALTRTPIVSSRISQESTSTMDLKSISELLAEAKIELRRQQRRVNTARYRKRQNVKAIKLEEDIRSLHEGVDELELQRRLIAAGVPLTNTLWNVAAEYFRLFRNGYMPAVSVSNKFTNNYNGDKNGSYVQQDFLRDTTSPNIVCGGVVGVEALLEHWRATSSYFPDIEVGLVRLEQKYRGMLLATTRTKFTITEHSLRRCFPHLINYRDMWTKLLNQQLVIRGEVCFKWEADNHCVIELLQRGDLLTPVLKLVGSLEDVALVFDKAGISPECQLQ</sequence>
<evidence type="ECO:0000313" key="2">
    <source>
        <dbReference type="EMBL" id="ETO72673.1"/>
    </source>
</evidence>
<keyword evidence="1" id="KW-0175">Coiled coil</keyword>
<gene>
    <name evidence="2" type="ORF">F444_11316</name>
</gene>
<protein>
    <recommendedName>
        <fullName evidence="4">BZIP domain-containing protein</fullName>
    </recommendedName>
</protein>
<evidence type="ECO:0008006" key="4">
    <source>
        <dbReference type="Google" id="ProtNLM"/>
    </source>
</evidence>
<dbReference type="Proteomes" id="UP000028582">
    <property type="component" value="Unassembled WGS sequence"/>
</dbReference>
<reference evidence="2 3" key="1">
    <citation type="submission" date="2013-11" db="EMBL/GenBank/DDBJ databases">
        <title>The Genome Sequence of Phytophthora parasitica P1976.</title>
        <authorList>
            <consortium name="The Broad Institute Genomics Platform"/>
            <person name="Russ C."/>
            <person name="Tyler B."/>
            <person name="Panabieres F."/>
            <person name="Shan W."/>
            <person name="Tripathy S."/>
            <person name="Grunwald N."/>
            <person name="Machado M."/>
            <person name="Johnson C.S."/>
            <person name="Walker B."/>
            <person name="Young S."/>
            <person name="Zeng Q."/>
            <person name="Gargeya S."/>
            <person name="Fitzgerald M."/>
            <person name="Haas B."/>
            <person name="Abouelleil A."/>
            <person name="Allen A.W."/>
            <person name="Alvarado L."/>
            <person name="Arachchi H.M."/>
            <person name="Berlin A.M."/>
            <person name="Chapman S.B."/>
            <person name="Gainer-Dewar J."/>
            <person name="Goldberg J."/>
            <person name="Griggs A."/>
            <person name="Gujja S."/>
            <person name="Hansen M."/>
            <person name="Howarth C."/>
            <person name="Imamovic A."/>
            <person name="Ireland A."/>
            <person name="Larimer J."/>
            <person name="McCowan C."/>
            <person name="Murphy C."/>
            <person name="Pearson M."/>
            <person name="Poon T.W."/>
            <person name="Priest M."/>
            <person name="Roberts A."/>
            <person name="Saif S."/>
            <person name="Shea T."/>
            <person name="Sisk P."/>
            <person name="Sykes S."/>
            <person name="Wortman J."/>
            <person name="Nusbaum C."/>
            <person name="Birren B."/>
        </authorList>
    </citation>
    <scope>NUCLEOTIDE SEQUENCE [LARGE SCALE GENOMIC DNA]</scope>
    <source>
        <strain evidence="2 3">P1976</strain>
    </source>
</reference>
<accession>A0A081A1B2</accession>
<dbReference type="AlphaFoldDB" id="A0A081A1B2"/>
<evidence type="ECO:0000313" key="3">
    <source>
        <dbReference type="Proteomes" id="UP000028582"/>
    </source>
</evidence>
<feature type="coiled-coil region" evidence="1">
    <location>
        <begin position="76"/>
        <end position="130"/>
    </location>
</feature>
<organism evidence="2 3">
    <name type="scientific">Phytophthora nicotianae P1976</name>
    <dbReference type="NCBI Taxonomy" id="1317066"/>
    <lineage>
        <taxon>Eukaryota</taxon>
        <taxon>Sar</taxon>
        <taxon>Stramenopiles</taxon>
        <taxon>Oomycota</taxon>
        <taxon>Peronosporomycetes</taxon>
        <taxon>Peronosporales</taxon>
        <taxon>Peronosporaceae</taxon>
        <taxon>Phytophthora</taxon>
    </lineage>
</organism>
<comment type="caution">
    <text evidence="2">The sequence shown here is derived from an EMBL/GenBank/DDBJ whole genome shotgun (WGS) entry which is preliminary data.</text>
</comment>
<dbReference type="EMBL" id="ANJA01002043">
    <property type="protein sequence ID" value="ETO72673.1"/>
    <property type="molecule type" value="Genomic_DNA"/>
</dbReference>
<proteinExistence type="predicted"/>
<name>A0A081A1B2_PHYNI</name>